<dbReference type="AlphaFoldDB" id="A0AAD6NHI3"/>
<proteinExistence type="predicted"/>
<dbReference type="InterPro" id="IPR011333">
    <property type="entry name" value="SKP1/BTB/POZ_sf"/>
</dbReference>
<organism evidence="3 4">
    <name type="scientific">Drechslerella dactyloides</name>
    <name type="common">Nematode-trapping fungus</name>
    <name type="synonym">Arthrobotrys dactyloides</name>
    <dbReference type="NCBI Taxonomy" id="74499"/>
    <lineage>
        <taxon>Eukaryota</taxon>
        <taxon>Fungi</taxon>
        <taxon>Dikarya</taxon>
        <taxon>Ascomycota</taxon>
        <taxon>Pezizomycotina</taxon>
        <taxon>Orbiliomycetes</taxon>
        <taxon>Orbiliales</taxon>
        <taxon>Orbiliaceae</taxon>
        <taxon>Drechslerella</taxon>
    </lineage>
</organism>
<dbReference type="Proteomes" id="UP001221413">
    <property type="component" value="Unassembled WGS sequence"/>
</dbReference>
<protein>
    <recommendedName>
        <fullName evidence="2">BTB domain-containing protein</fullName>
    </recommendedName>
</protein>
<dbReference type="EMBL" id="JAQGDS010000008">
    <property type="protein sequence ID" value="KAJ6258519.1"/>
    <property type="molecule type" value="Genomic_DNA"/>
</dbReference>
<evidence type="ECO:0000256" key="1">
    <source>
        <dbReference type="SAM" id="MobiDB-lite"/>
    </source>
</evidence>
<dbReference type="PANTHER" id="PTHR47843:SF5">
    <property type="entry name" value="BTB_POZ DOMAIN PROTEIN"/>
    <property type="match status" value="1"/>
</dbReference>
<comment type="caution">
    <text evidence="3">The sequence shown here is derived from an EMBL/GenBank/DDBJ whole genome shotgun (WGS) entry which is preliminary data.</text>
</comment>
<feature type="region of interest" description="Disordered" evidence="1">
    <location>
        <begin position="90"/>
        <end position="130"/>
    </location>
</feature>
<dbReference type="PROSITE" id="PS50097">
    <property type="entry name" value="BTB"/>
    <property type="match status" value="1"/>
</dbReference>
<dbReference type="InterPro" id="IPR000210">
    <property type="entry name" value="BTB/POZ_dom"/>
</dbReference>
<dbReference type="Gene3D" id="3.30.710.10">
    <property type="entry name" value="Potassium Channel Kv1.1, Chain A"/>
    <property type="match status" value="1"/>
</dbReference>
<reference evidence="3" key="1">
    <citation type="submission" date="2023-01" db="EMBL/GenBank/DDBJ databases">
        <title>The chitinases involved in constricting ring structure development in the nematode-trapping fungus Drechslerella dactyloides.</title>
        <authorList>
            <person name="Wang R."/>
            <person name="Zhang L."/>
            <person name="Tang P."/>
            <person name="Li S."/>
            <person name="Liang L."/>
        </authorList>
    </citation>
    <scope>NUCLEOTIDE SEQUENCE</scope>
    <source>
        <strain evidence="3">YMF1.00031</strain>
    </source>
</reference>
<accession>A0AAD6NHI3</accession>
<keyword evidence="4" id="KW-1185">Reference proteome</keyword>
<feature type="domain" description="BTB" evidence="2">
    <location>
        <begin position="18"/>
        <end position="89"/>
    </location>
</feature>
<dbReference type="PANTHER" id="PTHR47843">
    <property type="entry name" value="BTB DOMAIN-CONTAINING PROTEIN-RELATED"/>
    <property type="match status" value="1"/>
</dbReference>
<evidence type="ECO:0000313" key="3">
    <source>
        <dbReference type="EMBL" id="KAJ6258519.1"/>
    </source>
</evidence>
<sequence length="341" mass="37798">MSKQPTPCSQVSALLNSETISIKVGAAGEILHVHRHLFENSESPSLKAIVSGKYKEGKGENGLDWSDEDVETIKRMLAFLYTGDYHVPEPRSVNSAANTKKAANNTEDKPDPYGGSNSTDSIDDEGDAPGLMRPLTPIQYHLKDVRLPTWRVTTEAGKAEYMNRGHRTSEYAHVLLAHAQVYVLADYHQVKSLMKMALQRLTQVMLHMVDGAADLQSDLLQLVNYTYHQQILRPENLRKLVAQFAALHFQELSGEGWEDILEQGGLFVKDLCARLSRRILNQEVKMGGARGRIAQRHAKQRNGVTSHLAHANIPPAVNQWYTGNLDSAEAVAALLQATNAT</sequence>
<evidence type="ECO:0000259" key="2">
    <source>
        <dbReference type="PROSITE" id="PS50097"/>
    </source>
</evidence>
<gene>
    <name evidence="3" type="ORF">Dda_6563</name>
</gene>
<feature type="compositionally biased region" description="Low complexity" evidence="1">
    <location>
        <begin position="94"/>
        <end position="105"/>
    </location>
</feature>
<evidence type="ECO:0000313" key="4">
    <source>
        <dbReference type="Proteomes" id="UP001221413"/>
    </source>
</evidence>
<name>A0AAD6NHI3_DREDA</name>